<evidence type="ECO:0000256" key="1">
    <source>
        <dbReference type="ARBA" id="ARBA00022737"/>
    </source>
</evidence>
<dbReference type="PROSITE" id="PS50012">
    <property type="entry name" value="RCC1_3"/>
    <property type="match status" value="2"/>
</dbReference>
<feature type="repeat" description="RCC1" evidence="2">
    <location>
        <begin position="163"/>
        <end position="214"/>
    </location>
</feature>
<accession>A0A9J6ECT3</accession>
<evidence type="ECO:0000313" key="4">
    <source>
        <dbReference type="Proteomes" id="UP000821866"/>
    </source>
</evidence>
<reference evidence="3" key="2">
    <citation type="submission" date="2021-09" db="EMBL/GenBank/DDBJ databases">
        <authorList>
            <person name="Jia N."/>
            <person name="Wang J."/>
            <person name="Shi W."/>
            <person name="Du L."/>
            <person name="Sun Y."/>
            <person name="Zhan W."/>
            <person name="Jiang J."/>
            <person name="Wang Q."/>
            <person name="Zhang B."/>
            <person name="Ji P."/>
            <person name="Sakyi L.B."/>
            <person name="Cui X."/>
            <person name="Yuan T."/>
            <person name="Jiang B."/>
            <person name="Yang W."/>
            <person name="Lam T.T.-Y."/>
            <person name="Chang Q."/>
            <person name="Ding S."/>
            <person name="Wang X."/>
            <person name="Zhu J."/>
            <person name="Ruan X."/>
            <person name="Zhao L."/>
            <person name="Wei J."/>
            <person name="Que T."/>
            <person name="Du C."/>
            <person name="Cheng J."/>
            <person name="Dai P."/>
            <person name="Han X."/>
            <person name="Huang E."/>
            <person name="Gao Y."/>
            <person name="Liu J."/>
            <person name="Shao H."/>
            <person name="Ye R."/>
            <person name="Li L."/>
            <person name="Wei W."/>
            <person name="Wang X."/>
            <person name="Wang C."/>
            <person name="Huo Q."/>
            <person name="Li W."/>
            <person name="Guo W."/>
            <person name="Chen H."/>
            <person name="Chen S."/>
            <person name="Zhou L."/>
            <person name="Zhou L."/>
            <person name="Ni X."/>
            <person name="Tian J."/>
            <person name="Zhou Y."/>
            <person name="Sheng Y."/>
            <person name="Liu T."/>
            <person name="Pan Y."/>
            <person name="Xia L."/>
            <person name="Li J."/>
            <person name="Zhao F."/>
            <person name="Cao W."/>
        </authorList>
    </citation>
    <scope>NUCLEOTIDE SEQUENCE</scope>
    <source>
        <strain evidence="3">Rmic-2018</strain>
        <tissue evidence="3">Larvae</tissue>
    </source>
</reference>
<evidence type="ECO:0000256" key="2">
    <source>
        <dbReference type="PROSITE-ProRule" id="PRU00235"/>
    </source>
</evidence>
<dbReference type="PANTHER" id="PTHR22872">
    <property type="entry name" value="BTK-BINDING PROTEIN-RELATED"/>
    <property type="match status" value="1"/>
</dbReference>
<dbReference type="Proteomes" id="UP000821866">
    <property type="component" value="Chromosome 3"/>
</dbReference>
<protein>
    <submittedName>
        <fullName evidence="3">Uncharacterized protein</fullName>
    </submittedName>
</protein>
<dbReference type="Gene3D" id="2.130.10.30">
    <property type="entry name" value="Regulator of chromosome condensation 1/beta-lactamase-inhibitor protein II"/>
    <property type="match status" value="1"/>
</dbReference>
<feature type="repeat" description="RCC1" evidence="2">
    <location>
        <begin position="109"/>
        <end position="163"/>
    </location>
</feature>
<dbReference type="SUPFAM" id="SSF50985">
    <property type="entry name" value="RCC1/BLIP-II"/>
    <property type="match status" value="1"/>
</dbReference>
<dbReference type="EMBL" id="JABSTU010000005">
    <property type="protein sequence ID" value="KAH8031872.1"/>
    <property type="molecule type" value="Genomic_DNA"/>
</dbReference>
<proteinExistence type="predicted"/>
<dbReference type="PROSITE" id="PS00626">
    <property type="entry name" value="RCC1_2"/>
    <property type="match status" value="1"/>
</dbReference>
<name>A0A9J6ECT3_RHIMP</name>
<keyword evidence="1" id="KW-0677">Repeat</keyword>
<reference evidence="3" key="1">
    <citation type="journal article" date="2020" name="Cell">
        <title>Large-Scale Comparative Analyses of Tick Genomes Elucidate Their Genetic Diversity and Vector Capacities.</title>
        <authorList>
            <consortium name="Tick Genome and Microbiome Consortium (TIGMIC)"/>
            <person name="Jia N."/>
            <person name="Wang J."/>
            <person name="Shi W."/>
            <person name="Du L."/>
            <person name="Sun Y."/>
            <person name="Zhan W."/>
            <person name="Jiang J.F."/>
            <person name="Wang Q."/>
            <person name="Zhang B."/>
            <person name="Ji P."/>
            <person name="Bell-Sakyi L."/>
            <person name="Cui X.M."/>
            <person name="Yuan T.T."/>
            <person name="Jiang B.G."/>
            <person name="Yang W.F."/>
            <person name="Lam T.T."/>
            <person name="Chang Q.C."/>
            <person name="Ding S.J."/>
            <person name="Wang X.J."/>
            <person name="Zhu J.G."/>
            <person name="Ruan X.D."/>
            <person name="Zhao L."/>
            <person name="Wei J.T."/>
            <person name="Ye R.Z."/>
            <person name="Que T.C."/>
            <person name="Du C.H."/>
            <person name="Zhou Y.H."/>
            <person name="Cheng J.X."/>
            <person name="Dai P.F."/>
            <person name="Guo W.B."/>
            <person name="Han X.H."/>
            <person name="Huang E.J."/>
            <person name="Li L.F."/>
            <person name="Wei W."/>
            <person name="Gao Y.C."/>
            <person name="Liu J.Z."/>
            <person name="Shao H.Z."/>
            <person name="Wang X."/>
            <person name="Wang C.C."/>
            <person name="Yang T.C."/>
            <person name="Huo Q.B."/>
            <person name="Li W."/>
            <person name="Chen H.Y."/>
            <person name="Chen S.E."/>
            <person name="Zhou L.G."/>
            <person name="Ni X.B."/>
            <person name="Tian J.H."/>
            <person name="Sheng Y."/>
            <person name="Liu T."/>
            <person name="Pan Y.S."/>
            <person name="Xia L.Y."/>
            <person name="Li J."/>
            <person name="Zhao F."/>
            <person name="Cao W.C."/>
        </authorList>
    </citation>
    <scope>NUCLEOTIDE SEQUENCE</scope>
    <source>
        <strain evidence="3">Rmic-2018</strain>
    </source>
</reference>
<dbReference type="InterPro" id="IPR009091">
    <property type="entry name" value="RCC1/BLIP-II"/>
</dbReference>
<dbReference type="InterPro" id="IPR051625">
    <property type="entry name" value="Signaling_Regulatory_Domain"/>
</dbReference>
<comment type="caution">
    <text evidence="3">The sequence shown here is derived from an EMBL/GenBank/DDBJ whole genome shotgun (WGS) entry which is preliminary data.</text>
</comment>
<organism evidence="3 4">
    <name type="scientific">Rhipicephalus microplus</name>
    <name type="common">Cattle tick</name>
    <name type="synonym">Boophilus microplus</name>
    <dbReference type="NCBI Taxonomy" id="6941"/>
    <lineage>
        <taxon>Eukaryota</taxon>
        <taxon>Metazoa</taxon>
        <taxon>Ecdysozoa</taxon>
        <taxon>Arthropoda</taxon>
        <taxon>Chelicerata</taxon>
        <taxon>Arachnida</taxon>
        <taxon>Acari</taxon>
        <taxon>Parasitiformes</taxon>
        <taxon>Ixodida</taxon>
        <taxon>Ixodoidea</taxon>
        <taxon>Ixodidae</taxon>
        <taxon>Rhipicephalinae</taxon>
        <taxon>Rhipicephalus</taxon>
        <taxon>Boophilus</taxon>
    </lineage>
</organism>
<sequence>METWTDNIVFWQDGGKCYPGSSSSLSTDSLDLTQSDDDAVNEEDVVKFMIFVLLMLNRRRSKNRGYDEQLLRTGFFTPSAPSSVKRTASQEPERYVACGQSHCGLVVRGKAYTWGRAQFGRLGHRESHKEILGVTCVEVLDNLRVKVTQVACGTHHTLFNTDAGVFSCGSSRYGQLGLGNVQRTWVPHLVDTLAGREVAKVATGLYHSLAVTKDGRWDGRTHVYRMPAERLMRSFRPKDRKNLQEQKCFELHVGKRAGSNSGKRAGFIQK</sequence>
<dbReference type="PANTHER" id="PTHR22872:SF2">
    <property type="entry name" value="INHIBITOR OF BRUTON TYROSINE KINASE"/>
    <property type="match status" value="1"/>
</dbReference>
<dbReference type="Pfam" id="PF00415">
    <property type="entry name" value="RCC1"/>
    <property type="match status" value="2"/>
</dbReference>
<dbReference type="VEuPathDB" id="VectorBase:LOC119163078"/>
<gene>
    <name evidence="3" type="ORF">HPB51_021061</name>
</gene>
<dbReference type="InterPro" id="IPR000408">
    <property type="entry name" value="Reg_chr_condens"/>
</dbReference>
<evidence type="ECO:0000313" key="3">
    <source>
        <dbReference type="EMBL" id="KAH8031872.1"/>
    </source>
</evidence>
<keyword evidence="4" id="KW-1185">Reference proteome</keyword>
<dbReference type="AlphaFoldDB" id="A0A9J6ECT3"/>